<dbReference type="Proteomes" id="UP000318801">
    <property type="component" value="Unassembled WGS sequence"/>
</dbReference>
<evidence type="ECO:0000259" key="2">
    <source>
        <dbReference type="Pfam" id="PF00892"/>
    </source>
</evidence>
<feature type="transmembrane region" description="Helical" evidence="1">
    <location>
        <begin position="163"/>
        <end position="181"/>
    </location>
</feature>
<protein>
    <submittedName>
        <fullName evidence="3">DMT family transporter</fullName>
    </submittedName>
</protein>
<dbReference type="InterPro" id="IPR000620">
    <property type="entry name" value="EamA_dom"/>
</dbReference>
<evidence type="ECO:0000256" key="1">
    <source>
        <dbReference type="SAM" id="Phobius"/>
    </source>
</evidence>
<feature type="transmembrane region" description="Helical" evidence="1">
    <location>
        <begin position="139"/>
        <end position="157"/>
    </location>
</feature>
<feature type="transmembrane region" description="Helical" evidence="1">
    <location>
        <begin position="193"/>
        <end position="215"/>
    </location>
</feature>
<proteinExistence type="predicted"/>
<dbReference type="PANTHER" id="PTHR22911">
    <property type="entry name" value="ACYL-MALONYL CONDENSING ENZYME-RELATED"/>
    <property type="match status" value="1"/>
</dbReference>
<dbReference type="InterPro" id="IPR037185">
    <property type="entry name" value="EmrE-like"/>
</dbReference>
<feature type="transmembrane region" description="Helical" evidence="1">
    <location>
        <begin position="275"/>
        <end position="293"/>
    </location>
</feature>
<evidence type="ECO:0000313" key="3">
    <source>
        <dbReference type="EMBL" id="TPW33480.1"/>
    </source>
</evidence>
<dbReference type="SUPFAM" id="SSF103481">
    <property type="entry name" value="Multidrug resistance efflux transporter EmrE"/>
    <property type="match status" value="2"/>
</dbReference>
<feature type="transmembrane region" description="Helical" evidence="1">
    <location>
        <begin position="252"/>
        <end position="269"/>
    </location>
</feature>
<keyword evidence="1" id="KW-1133">Transmembrane helix</keyword>
<dbReference type="AlphaFoldDB" id="A0A506UJI0"/>
<feature type="transmembrane region" description="Helical" evidence="1">
    <location>
        <begin position="111"/>
        <end position="130"/>
    </location>
</feature>
<dbReference type="OrthoDB" id="7818056at2"/>
<keyword evidence="1" id="KW-0472">Membrane</keyword>
<keyword evidence="1" id="KW-0812">Transmembrane</keyword>
<feature type="transmembrane region" description="Helical" evidence="1">
    <location>
        <begin position="86"/>
        <end position="105"/>
    </location>
</feature>
<gene>
    <name evidence="3" type="ORF">FJU08_02670</name>
</gene>
<dbReference type="PANTHER" id="PTHR22911:SF135">
    <property type="entry name" value="BLR4310 PROTEIN"/>
    <property type="match status" value="1"/>
</dbReference>
<name>A0A506UJI0_9HYPH</name>
<feature type="transmembrane region" description="Helical" evidence="1">
    <location>
        <begin position="221"/>
        <end position="245"/>
    </location>
</feature>
<reference evidence="3 4" key="1">
    <citation type="submission" date="2019-06" db="EMBL/GenBank/DDBJ databases">
        <authorList>
            <person name="Li M."/>
        </authorList>
    </citation>
    <scope>NUCLEOTIDE SEQUENCE [LARGE SCALE GENOMIC DNA]</scope>
    <source>
        <strain evidence="3 4">BGMRC2036</strain>
    </source>
</reference>
<dbReference type="RefSeq" id="WP_141147419.1">
    <property type="nucleotide sequence ID" value="NZ_VHLG01000001.1"/>
</dbReference>
<keyword evidence="4" id="KW-1185">Reference proteome</keyword>
<comment type="caution">
    <text evidence="3">The sequence shown here is derived from an EMBL/GenBank/DDBJ whole genome shotgun (WGS) entry which is preliminary data.</text>
</comment>
<organism evidence="3 4">
    <name type="scientific">Martelella alba</name>
    <dbReference type="NCBI Taxonomy" id="2590451"/>
    <lineage>
        <taxon>Bacteria</taxon>
        <taxon>Pseudomonadati</taxon>
        <taxon>Pseudomonadota</taxon>
        <taxon>Alphaproteobacteria</taxon>
        <taxon>Hyphomicrobiales</taxon>
        <taxon>Aurantimonadaceae</taxon>
        <taxon>Martelella</taxon>
    </lineage>
</organism>
<evidence type="ECO:0000313" key="4">
    <source>
        <dbReference type="Proteomes" id="UP000318801"/>
    </source>
</evidence>
<dbReference type="Pfam" id="PF00892">
    <property type="entry name" value="EamA"/>
    <property type="match status" value="2"/>
</dbReference>
<sequence length="331" mass="35533">MQTESSSDTASSRLGEHTLKGVILGFASFACFSYSDASVKAIEGGLPPYESAFFGAAFALLALPFLMQRGDRWSDIVRTSNRPLWLLRFIAYPIGVIGSVTAFTHLSMAEAFVLIFLQPAYVTVISVFALKEQVGLKRWSAVIVGFIGVLIVLRPGFRELSIGHLGAIFAGLGGAISVVTFRASSTDEKRISLFGAGILGAIIVCGALMLTNFKMPDTSEWMYLAGYGLIAAFANVLLMQAALYAPAAYIGPTQYSQMLWAILFGYLFFGDHVDGPMLAGIVLIVGAGMLTLMRERQRNTPLPPPILAGNSQAPIALSDDEMEEAETGHKA</sequence>
<dbReference type="EMBL" id="VHLG01000001">
    <property type="protein sequence ID" value="TPW33480.1"/>
    <property type="molecule type" value="Genomic_DNA"/>
</dbReference>
<feature type="domain" description="EamA" evidence="2">
    <location>
        <begin position="162"/>
        <end position="291"/>
    </location>
</feature>
<dbReference type="GO" id="GO:0016020">
    <property type="term" value="C:membrane"/>
    <property type="evidence" value="ECO:0007669"/>
    <property type="project" value="InterPro"/>
</dbReference>
<feature type="domain" description="EamA" evidence="2">
    <location>
        <begin position="20"/>
        <end position="153"/>
    </location>
</feature>
<feature type="transmembrane region" description="Helical" evidence="1">
    <location>
        <begin position="48"/>
        <end position="66"/>
    </location>
</feature>
<accession>A0A506UJI0</accession>